<feature type="non-terminal residue" evidence="2">
    <location>
        <position position="76"/>
    </location>
</feature>
<dbReference type="AlphaFoldDB" id="A0A0B6XX29"/>
<organism evidence="2">
    <name type="scientific">Arion vulgaris</name>
    <dbReference type="NCBI Taxonomy" id="1028688"/>
    <lineage>
        <taxon>Eukaryota</taxon>
        <taxon>Metazoa</taxon>
        <taxon>Spiralia</taxon>
        <taxon>Lophotrochozoa</taxon>
        <taxon>Mollusca</taxon>
        <taxon>Gastropoda</taxon>
        <taxon>Heterobranchia</taxon>
        <taxon>Euthyneura</taxon>
        <taxon>Panpulmonata</taxon>
        <taxon>Eupulmonata</taxon>
        <taxon>Stylommatophora</taxon>
        <taxon>Helicina</taxon>
        <taxon>Arionoidea</taxon>
        <taxon>Arionidae</taxon>
        <taxon>Arion</taxon>
    </lineage>
</organism>
<feature type="compositionally biased region" description="Polar residues" evidence="1">
    <location>
        <begin position="18"/>
        <end position="32"/>
    </location>
</feature>
<name>A0A0B6XX29_9EUPU</name>
<accession>A0A0B6XX29</accession>
<sequence length="76" mass="8324">MTVKETIKALNELRAKQTENVSKSVSTSSTDGPIQRERSSLKEASSCQDLTFSARCISKDQLFGSKTDVKSLAISR</sequence>
<dbReference type="EMBL" id="HACG01001236">
    <property type="protein sequence ID" value="CEK48101.1"/>
    <property type="molecule type" value="Transcribed_RNA"/>
</dbReference>
<gene>
    <name evidence="2" type="primary">ORF3095</name>
</gene>
<evidence type="ECO:0000256" key="1">
    <source>
        <dbReference type="SAM" id="MobiDB-lite"/>
    </source>
</evidence>
<protein>
    <submittedName>
        <fullName evidence="2">Uncharacterized protein</fullName>
    </submittedName>
</protein>
<evidence type="ECO:0000313" key="2">
    <source>
        <dbReference type="EMBL" id="CEK48101.1"/>
    </source>
</evidence>
<proteinExistence type="predicted"/>
<reference evidence="2" key="1">
    <citation type="submission" date="2014-12" db="EMBL/GenBank/DDBJ databases">
        <title>Insight into the proteome of Arion vulgaris.</title>
        <authorList>
            <person name="Aradska J."/>
            <person name="Bulat T."/>
            <person name="Smidak R."/>
            <person name="Sarate P."/>
            <person name="Gangsoo J."/>
            <person name="Sialana F."/>
            <person name="Bilban M."/>
            <person name="Lubec G."/>
        </authorList>
    </citation>
    <scope>NUCLEOTIDE SEQUENCE</scope>
    <source>
        <tissue evidence="2">Skin</tissue>
    </source>
</reference>
<feature type="region of interest" description="Disordered" evidence="1">
    <location>
        <begin position="18"/>
        <end position="41"/>
    </location>
</feature>